<evidence type="ECO:0000256" key="3">
    <source>
        <dbReference type="ARBA" id="ARBA00013008"/>
    </source>
</evidence>
<evidence type="ECO:0000256" key="2">
    <source>
        <dbReference type="ARBA" id="ARBA00008896"/>
    </source>
</evidence>
<evidence type="ECO:0000256" key="7">
    <source>
        <dbReference type="ARBA" id="ARBA00048859"/>
    </source>
</evidence>
<dbReference type="InterPro" id="IPR036901">
    <property type="entry name" value="Asp/Orn_carbamoylTrfase_sf"/>
</dbReference>
<evidence type="ECO:0000256" key="8">
    <source>
        <dbReference type="NCBIfam" id="TIGR00670"/>
    </source>
</evidence>
<keyword evidence="4 9" id="KW-0808">Transferase</keyword>
<dbReference type="GO" id="GO:0016597">
    <property type="term" value="F:amino acid binding"/>
    <property type="evidence" value="ECO:0007669"/>
    <property type="project" value="InterPro"/>
</dbReference>
<dbReference type="GO" id="GO:0004070">
    <property type="term" value="F:aspartate carbamoyltransferase activity"/>
    <property type="evidence" value="ECO:0007669"/>
    <property type="project" value="UniProtKB-UniRule"/>
</dbReference>
<evidence type="ECO:0000256" key="1">
    <source>
        <dbReference type="ARBA" id="ARBA00004852"/>
    </source>
</evidence>
<dbReference type="GO" id="GO:0006520">
    <property type="term" value="P:amino acid metabolic process"/>
    <property type="evidence" value="ECO:0007669"/>
    <property type="project" value="InterPro"/>
</dbReference>
<feature type="domain" description="Aspartate/ornithine carbamoyltransferase Asp/Orn-binding" evidence="10">
    <location>
        <begin position="148"/>
        <end position="300"/>
    </location>
</feature>
<evidence type="ECO:0000259" key="11">
    <source>
        <dbReference type="Pfam" id="PF02729"/>
    </source>
</evidence>
<dbReference type="PANTHER" id="PTHR45753:SF6">
    <property type="entry name" value="ASPARTATE CARBAMOYLTRANSFERASE"/>
    <property type="match status" value="1"/>
</dbReference>
<evidence type="ECO:0000313" key="12">
    <source>
        <dbReference type="EMBL" id="OGY41855.1"/>
    </source>
</evidence>
<evidence type="ECO:0000256" key="9">
    <source>
        <dbReference type="RuleBase" id="RU003634"/>
    </source>
</evidence>
<comment type="function">
    <text evidence="6">Catalyzes the condensation of carbamoyl phosphate and aspartate to form carbamoyl aspartate and inorganic phosphate, the committed step in the de novo pyrimidine nucleotide biosynthesis pathway.</text>
</comment>
<sequence>MSQQFSQKQLEILFRLATFLKGLLAKGMRVDWLRNHIIATLFYEPSTRTRFSFETAALRLGAGVIASENAAEFSSAIKGETLSDTIRIMSDKADLIVLRHKRNDAALEAAKVSGSSPIINGGSGTLQHPTQALLDVFTIQEHFGKVSGLKVAMVGDLKRGRTVKSLAYLLSKYKGVEIIFIAPTITQMTRDIKDHLNENKIKWSEDNDLLKVVAKADVVYMTRYQLERAESPEEKEQLKKASESHIMNRTVANAMPENSIIMHPLPRIEEIRWSVDSNPRARYFQQAANGDYIRMALLLCILNPQKAEELLAA</sequence>
<evidence type="ECO:0000256" key="6">
    <source>
        <dbReference type="ARBA" id="ARBA00043884"/>
    </source>
</evidence>
<dbReference type="Pfam" id="PF02729">
    <property type="entry name" value="OTCace_N"/>
    <property type="match status" value="1"/>
</dbReference>
<name>A0A1G1XP74_9BACT</name>
<dbReference type="SUPFAM" id="SSF53671">
    <property type="entry name" value="Aspartate/ornithine carbamoyltransferase"/>
    <property type="match status" value="1"/>
</dbReference>
<keyword evidence="5" id="KW-0665">Pyrimidine biosynthesis</keyword>
<dbReference type="GO" id="GO:0006207">
    <property type="term" value="P:'de novo' pyrimidine nucleobase biosynthetic process"/>
    <property type="evidence" value="ECO:0007669"/>
    <property type="project" value="InterPro"/>
</dbReference>
<organism evidence="12 13">
    <name type="scientific">Candidatus Buchananbacteria bacterium RBG_13_39_9</name>
    <dbReference type="NCBI Taxonomy" id="1797531"/>
    <lineage>
        <taxon>Bacteria</taxon>
        <taxon>Candidatus Buchananiibacteriota</taxon>
    </lineage>
</organism>
<comment type="pathway">
    <text evidence="1">Pyrimidine metabolism; UMP biosynthesis via de novo pathway; (S)-dihydroorotate from bicarbonate: step 2/3.</text>
</comment>
<evidence type="ECO:0000256" key="5">
    <source>
        <dbReference type="ARBA" id="ARBA00022975"/>
    </source>
</evidence>
<evidence type="ECO:0000313" key="13">
    <source>
        <dbReference type="Proteomes" id="UP000176260"/>
    </source>
</evidence>
<dbReference type="InterPro" id="IPR002082">
    <property type="entry name" value="Asp_carbamoyltransf"/>
</dbReference>
<dbReference type="EMBL" id="MHIA01000022">
    <property type="protein sequence ID" value="OGY41855.1"/>
    <property type="molecule type" value="Genomic_DNA"/>
</dbReference>
<dbReference type="Gene3D" id="3.40.50.1370">
    <property type="entry name" value="Aspartate/ornithine carbamoyltransferase"/>
    <property type="match status" value="2"/>
</dbReference>
<dbReference type="Proteomes" id="UP000176260">
    <property type="component" value="Unassembled WGS sequence"/>
</dbReference>
<evidence type="ECO:0000259" key="10">
    <source>
        <dbReference type="Pfam" id="PF00185"/>
    </source>
</evidence>
<dbReference type="GO" id="GO:0044205">
    <property type="term" value="P:'de novo' UMP biosynthetic process"/>
    <property type="evidence" value="ECO:0007669"/>
    <property type="project" value="UniProtKB-UniPathway"/>
</dbReference>
<feature type="domain" description="Aspartate/ornithine carbamoyltransferase carbamoyl-P binding" evidence="11">
    <location>
        <begin position="3"/>
        <end position="141"/>
    </location>
</feature>
<dbReference type="InterPro" id="IPR006131">
    <property type="entry name" value="Asp_carbamoyltransf_Asp/Orn-bd"/>
</dbReference>
<dbReference type="UniPathway" id="UPA00070">
    <property type="reaction ID" value="UER00116"/>
</dbReference>
<comment type="catalytic activity">
    <reaction evidence="7">
        <text>carbamoyl phosphate + L-aspartate = N-carbamoyl-L-aspartate + phosphate + H(+)</text>
        <dbReference type="Rhea" id="RHEA:20013"/>
        <dbReference type="ChEBI" id="CHEBI:15378"/>
        <dbReference type="ChEBI" id="CHEBI:29991"/>
        <dbReference type="ChEBI" id="CHEBI:32814"/>
        <dbReference type="ChEBI" id="CHEBI:43474"/>
        <dbReference type="ChEBI" id="CHEBI:58228"/>
        <dbReference type="EC" id="2.1.3.2"/>
    </reaction>
</comment>
<accession>A0A1G1XP74</accession>
<dbReference type="PRINTS" id="PR00101">
    <property type="entry name" value="ATCASE"/>
</dbReference>
<dbReference type="NCBIfam" id="TIGR00670">
    <property type="entry name" value="asp_carb_tr"/>
    <property type="match status" value="1"/>
</dbReference>
<dbReference type="NCBIfam" id="NF002032">
    <property type="entry name" value="PRK00856.1"/>
    <property type="match status" value="1"/>
</dbReference>
<dbReference type="PANTHER" id="PTHR45753">
    <property type="entry name" value="ORNITHINE CARBAMOYLTRANSFERASE, MITOCHONDRIAL"/>
    <property type="match status" value="1"/>
</dbReference>
<dbReference type="InterPro" id="IPR006132">
    <property type="entry name" value="Asp/Orn_carbamoyltranf_P-bd"/>
</dbReference>
<dbReference type="PRINTS" id="PR00100">
    <property type="entry name" value="AOTCASE"/>
</dbReference>
<dbReference type="Pfam" id="PF00185">
    <property type="entry name" value="OTCace"/>
    <property type="match status" value="1"/>
</dbReference>
<protein>
    <recommendedName>
        <fullName evidence="3 8">Aspartate carbamoyltransferase</fullName>
        <ecNumber evidence="3 8">2.1.3.2</ecNumber>
    </recommendedName>
</protein>
<comment type="caution">
    <text evidence="12">The sequence shown here is derived from an EMBL/GenBank/DDBJ whole genome shotgun (WGS) entry which is preliminary data.</text>
</comment>
<reference evidence="12 13" key="1">
    <citation type="journal article" date="2016" name="Nat. Commun.">
        <title>Thousands of microbial genomes shed light on interconnected biogeochemical processes in an aquifer system.</title>
        <authorList>
            <person name="Anantharaman K."/>
            <person name="Brown C.T."/>
            <person name="Hug L.A."/>
            <person name="Sharon I."/>
            <person name="Castelle C.J."/>
            <person name="Probst A.J."/>
            <person name="Thomas B.C."/>
            <person name="Singh A."/>
            <person name="Wilkins M.J."/>
            <person name="Karaoz U."/>
            <person name="Brodie E.L."/>
            <person name="Williams K.H."/>
            <person name="Hubbard S.S."/>
            <person name="Banfield J.F."/>
        </authorList>
    </citation>
    <scope>NUCLEOTIDE SEQUENCE [LARGE SCALE GENOMIC DNA]</scope>
</reference>
<proteinExistence type="inferred from homology"/>
<comment type="similarity">
    <text evidence="2">Belongs to the aspartate/ornithine carbamoyltransferase superfamily. ATCase family.</text>
</comment>
<dbReference type="InterPro" id="IPR006130">
    <property type="entry name" value="Asp/Orn_carbamoylTrfase"/>
</dbReference>
<dbReference type="AlphaFoldDB" id="A0A1G1XP74"/>
<dbReference type="PROSITE" id="PS00097">
    <property type="entry name" value="CARBAMOYLTRANSFERASE"/>
    <property type="match status" value="1"/>
</dbReference>
<dbReference type="EC" id="2.1.3.2" evidence="3 8"/>
<evidence type="ECO:0000256" key="4">
    <source>
        <dbReference type="ARBA" id="ARBA00022679"/>
    </source>
</evidence>
<gene>
    <name evidence="12" type="ORF">A2Y67_03280</name>
</gene>
<dbReference type="FunFam" id="3.40.50.1370:FF:000002">
    <property type="entry name" value="Aspartate carbamoyltransferase 2"/>
    <property type="match status" value="1"/>
</dbReference>